<dbReference type="InterPro" id="IPR050738">
    <property type="entry name" value="Sulfatase"/>
</dbReference>
<dbReference type="InterPro" id="IPR017850">
    <property type="entry name" value="Alkaline_phosphatase_core_sf"/>
</dbReference>
<evidence type="ECO:0000256" key="1">
    <source>
        <dbReference type="ARBA" id="ARBA00008779"/>
    </source>
</evidence>
<evidence type="ECO:0000313" key="6">
    <source>
        <dbReference type="EMBL" id="GAG31413.1"/>
    </source>
</evidence>
<dbReference type="CDD" id="cd16022">
    <property type="entry name" value="sulfatase_like"/>
    <property type="match status" value="1"/>
</dbReference>
<comment type="similarity">
    <text evidence="1">Belongs to the sulfatase family.</text>
</comment>
<dbReference type="AlphaFoldDB" id="X0X441"/>
<protein>
    <recommendedName>
        <fullName evidence="5">Sulfatase N-terminal domain-containing protein</fullName>
    </recommendedName>
</protein>
<accession>X0X441</accession>
<dbReference type="EMBL" id="BARS01041362">
    <property type="protein sequence ID" value="GAG31413.1"/>
    <property type="molecule type" value="Genomic_DNA"/>
</dbReference>
<gene>
    <name evidence="6" type="ORF">S01H1_62921</name>
</gene>
<dbReference type="Gene3D" id="3.40.720.10">
    <property type="entry name" value="Alkaline Phosphatase, subunit A"/>
    <property type="match status" value="1"/>
</dbReference>
<keyword evidence="2" id="KW-0479">Metal-binding</keyword>
<comment type="caution">
    <text evidence="6">The sequence shown here is derived from an EMBL/GenBank/DDBJ whole genome shotgun (WGS) entry which is preliminary data.</text>
</comment>
<dbReference type="PANTHER" id="PTHR42693:SF53">
    <property type="entry name" value="ENDO-4-O-SULFATASE"/>
    <property type="match status" value="1"/>
</dbReference>
<dbReference type="SUPFAM" id="SSF53649">
    <property type="entry name" value="Alkaline phosphatase-like"/>
    <property type="match status" value="1"/>
</dbReference>
<feature type="non-terminal residue" evidence="6">
    <location>
        <position position="186"/>
    </location>
</feature>
<dbReference type="PANTHER" id="PTHR42693">
    <property type="entry name" value="ARYLSULFATASE FAMILY MEMBER"/>
    <property type="match status" value="1"/>
</dbReference>
<reference evidence="6" key="1">
    <citation type="journal article" date="2014" name="Front. Microbiol.">
        <title>High frequency of phylogenetically diverse reductive dehalogenase-homologous genes in deep subseafloor sedimentary metagenomes.</title>
        <authorList>
            <person name="Kawai M."/>
            <person name="Futagami T."/>
            <person name="Toyoda A."/>
            <person name="Takaki Y."/>
            <person name="Nishi S."/>
            <person name="Hori S."/>
            <person name="Arai W."/>
            <person name="Tsubouchi T."/>
            <person name="Morono Y."/>
            <person name="Uchiyama I."/>
            <person name="Ito T."/>
            <person name="Fujiyama A."/>
            <person name="Inagaki F."/>
            <person name="Takami H."/>
        </authorList>
    </citation>
    <scope>NUCLEOTIDE SEQUENCE</scope>
    <source>
        <strain evidence="6">Expedition CK06-06</strain>
    </source>
</reference>
<evidence type="ECO:0000256" key="2">
    <source>
        <dbReference type="ARBA" id="ARBA00022723"/>
    </source>
</evidence>
<dbReference type="GO" id="GO:0046872">
    <property type="term" value="F:metal ion binding"/>
    <property type="evidence" value="ECO:0007669"/>
    <property type="project" value="UniProtKB-KW"/>
</dbReference>
<name>X0X441_9ZZZZ</name>
<dbReference type="Pfam" id="PF00884">
    <property type="entry name" value="Sulfatase"/>
    <property type="match status" value="1"/>
</dbReference>
<evidence type="ECO:0000256" key="3">
    <source>
        <dbReference type="ARBA" id="ARBA00022801"/>
    </source>
</evidence>
<keyword evidence="3" id="KW-0378">Hydrolase</keyword>
<evidence type="ECO:0000256" key="4">
    <source>
        <dbReference type="ARBA" id="ARBA00022837"/>
    </source>
</evidence>
<evidence type="ECO:0000259" key="5">
    <source>
        <dbReference type="Pfam" id="PF00884"/>
    </source>
</evidence>
<dbReference type="InterPro" id="IPR000917">
    <property type="entry name" value="Sulfatase_N"/>
</dbReference>
<dbReference type="PROSITE" id="PS00523">
    <property type="entry name" value="SULFATASE_1"/>
    <property type="match status" value="1"/>
</dbReference>
<feature type="domain" description="Sulfatase N-terminal" evidence="5">
    <location>
        <begin position="25"/>
        <end position="146"/>
    </location>
</feature>
<sequence length="186" mass="20458">MTGSDRKSGAAIAAGRKDTPVSRRPNILYIMTDQQAACATSCSGNRDISTPAVDGLAETGVRFEKTYCTYPLCTPSRASMFTGLYPHQVGITRNGQPIAEEFRERELGRVLSAAGYECVYGGKWHIPEISIAEGHGFGRICGFNDTELPGRSAEFLARKHERPFFLVASFDNPHNICEWARNQVLP</sequence>
<dbReference type="InterPro" id="IPR024607">
    <property type="entry name" value="Sulfatase_CS"/>
</dbReference>
<organism evidence="6">
    <name type="scientific">marine sediment metagenome</name>
    <dbReference type="NCBI Taxonomy" id="412755"/>
    <lineage>
        <taxon>unclassified sequences</taxon>
        <taxon>metagenomes</taxon>
        <taxon>ecological metagenomes</taxon>
    </lineage>
</organism>
<keyword evidence="4" id="KW-0106">Calcium</keyword>
<dbReference type="GO" id="GO:0004065">
    <property type="term" value="F:arylsulfatase activity"/>
    <property type="evidence" value="ECO:0007669"/>
    <property type="project" value="TreeGrafter"/>
</dbReference>
<proteinExistence type="inferred from homology"/>